<keyword evidence="3" id="KW-1185">Reference proteome</keyword>
<dbReference type="Proteomes" id="UP000094379">
    <property type="component" value="Unassembled WGS sequence"/>
</dbReference>
<dbReference type="EMBL" id="MCRI01000007">
    <property type="protein sequence ID" value="ODN67257.1"/>
    <property type="molecule type" value="Genomic_DNA"/>
</dbReference>
<evidence type="ECO:0000313" key="2">
    <source>
        <dbReference type="EMBL" id="ODN67257.1"/>
    </source>
</evidence>
<keyword evidence="1" id="KW-0812">Transmembrane</keyword>
<evidence type="ECO:0000313" key="3">
    <source>
        <dbReference type="Proteomes" id="UP000094379"/>
    </source>
</evidence>
<evidence type="ECO:0008006" key="4">
    <source>
        <dbReference type="Google" id="ProtNLM"/>
    </source>
</evidence>
<dbReference type="RefSeq" id="WP_069295509.1">
    <property type="nucleotide sequence ID" value="NZ_MCRI01000007.1"/>
</dbReference>
<gene>
    <name evidence="2" type="ORF">A9E74_00984</name>
</gene>
<dbReference type="PATRIC" id="fig|291169.3.peg.991"/>
<comment type="caution">
    <text evidence="2">The sequence shown here is derived from an EMBL/GenBank/DDBJ whole genome shotgun (WGS) entry which is preliminary data.</text>
</comment>
<feature type="transmembrane region" description="Helical" evidence="1">
    <location>
        <begin position="20"/>
        <end position="42"/>
    </location>
</feature>
<feature type="transmembrane region" description="Helical" evidence="1">
    <location>
        <begin position="49"/>
        <end position="67"/>
    </location>
</feature>
<organism evidence="2 3">
    <name type="scientific">Methylophaga muralis</name>
    <dbReference type="NCBI Taxonomy" id="291169"/>
    <lineage>
        <taxon>Bacteria</taxon>
        <taxon>Pseudomonadati</taxon>
        <taxon>Pseudomonadota</taxon>
        <taxon>Gammaproteobacteria</taxon>
        <taxon>Thiotrichales</taxon>
        <taxon>Piscirickettsiaceae</taxon>
        <taxon>Methylophaga</taxon>
    </lineage>
</organism>
<dbReference type="AlphaFoldDB" id="A0A1E3GT98"/>
<dbReference type="STRING" id="291169.A9E74_00984"/>
<sequence>MPNFSSPAWPIASRIFASLVGGYLFTWGLIAITIAALIPLGIEFHDVEMGMLMLGLLIYLSLFLWGMATDKLIWLWLILFGGGVTMTVLASVLQQSFLQGI</sequence>
<keyword evidence="1" id="KW-0472">Membrane</keyword>
<feature type="transmembrane region" description="Helical" evidence="1">
    <location>
        <begin position="73"/>
        <end position="93"/>
    </location>
</feature>
<reference evidence="2 3" key="1">
    <citation type="submission" date="2016-07" db="EMBL/GenBank/DDBJ databases">
        <title>Draft Genome Sequence of Methylophaga muralis Bur 1.</title>
        <authorList>
            <person name="Vasilenko O.V."/>
            <person name="Doronina N.V."/>
            <person name="Shmareva M.N."/>
            <person name="Tarlachkov S.V."/>
            <person name="Mustakhimov I."/>
            <person name="Trotsenko Y.A."/>
        </authorList>
    </citation>
    <scope>NUCLEOTIDE SEQUENCE [LARGE SCALE GENOMIC DNA]</scope>
    <source>
        <strain evidence="2 3">Bur 1</strain>
    </source>
</reference>
<proteinExistence type="predicted"/>
<name>A0A1E3GT98_9GAMM</name>
<keyword evidence="1" id="KW-1133">Transmembrane helix</keyword>
<protein>
    <recommendedName>
        <fullName evidence="4">Iron uptake protein</fullName>
    </recommendedName>
</protein>
<evidence type="ECO:0000256" key="1">
    <source>
        <dbReference type="SAM" id="Phobius"/>
    </source>
</evidence>
<accession>A0A1E3GT98</accession>